<evidence type="ECO:0000313" key="2">
    <source>
        <dbReference type="EMBL" id="SHK64499.1"/>
    </source>
</evidence>
<feature type="transmembrane region" description="Helical" evidence="1">
    <location>
        <begin position="7"/>
        <end position="25"/>
    </location>
</feature>
<dbReference type="Proteomes" id="UP000184465">
    <property type="component" value="Unassembled WGS sequence"/>
</dbReference>
<evidence type="ECO:0000313" key="3">
    <source>
        <dbReference type="Proteomes" id="UP000184465"/>
    </source>
</evidence>
<evidence type="ECO:0000256" key="1">
    <source>
        <dbReference type="SAM" id="Phobius"/>
    </source>
</evidence>
<protein>
    <submittedName>
        <fullName evidence="2">Uncharacterized protein</fullName>
    </submittedName>
</protein>
<dbReference type="RefSeq" id="WP_073153853.1">
    <property type="nucleotide sequence ID" value="NZ_FRAG01000130.1"/>
</dbReference>
<proteinExistence type="predicted"/>
<dbReference type="EMBL" id="FRAG01000130">
    <property type="protein sequence ID" value="SHK64499.1"/>
    <property type="molecule type" value="Genomic_DNA"/>
</dbReference>
<keyword evidence="1" id="KW-0472">Membrane</keyword>
<sequence>MTKKNKRLICLILGIFILYFIVFTPENYMKYVFHNFDKGNYNVVKNLSNKEYELITRIYKVAKENGYSKPLWSTREIDGKYDVFFTSILYGEKNQVKGVLKLDLKIDFKRKWLIIPQFKKVNFDYENFSDIGIPITFPNYEF</sequence>
<accession>A0A1M6U5R3</accession>
<organism evidence="2 3">
    <name type="scientific">Paramaledivibacter caminithermalis (strain DSM 15212 / CIP 107654 / DViRD3)</name>
    <name type="common">Clostridium caminithermale</name>
    <dbReference type="NCBI Taxonomy" id="1121301"/>
    <lineage>
        <taxon>Bacteria</taxon>
        <taxon>Bacillati</taxon>
        <taxon>Bacillota</taxon>
        <taxon>Clostridia</taxon>
        <taxon>Peptostreptococcales</taxon>
        <taxon>Caminicellaceae</taxon>
        <taxon>Paramaledivibacter</taxon>
    </lineage>
</organism>
<keyword evidence="1" id="KW-0812">Transmembrane</keyword>
<reference evidence="2 3" key="1">
    <citation type="submission" date="2016-11" db="EMBL/GenBank/DDBJ databases">
        <authorList>
            <person name="Jaros S."/>
            <person name="Januszkiewicz K."/>
            <person name="Wedrychowicz H."/>
        </authorList>
    </citation>
    <scope>NUCLEOTIDE SEQUENCE [LARGE SCALE GENOMIC DNA]</scope>
    <source>
        <strain evidence="2 3">DSM 15212</strain>
    </source>
</reference>
<keyword evidence="1" id="KW-1133">Transmembrane helix</keyword>
<keyword evidence="3" id="KW-1185">Reference proteome</keyword>
<dbReference type="AlphaFoldDB" id="A0A1M6U5R3"/>
<dbReference type="STRING" id="1121301.SAMN02745912_03878"/>
<gene>
    <name evidence="2" type="ORF">SAMN02745912_03878</name>
</gene>
<name>A0A1M6U5R3_PARC5</name>